<keyword evidence="2" id="KW-1185">Reference proteome</keyword>
<organism evidence="1 2">
    <name type="scientific">Protea cynaroides</name>
    <dbReference type="NCBI Taxonomy" id="273540"/>
    <lineage>
        <taxon>Eukaryota</taxon>
        <taxon>Viridiplantae</taxon>
        <taxon>Streptophyta</taxon>
        <taxon>Embryophyta</taxon>
        <taxon>Tracheophyta</taxon>
        <taxon>Spermatophyta</taxon>
        <taxon>Magnoliopsida</taxon>
        <taxon>Proteales</taxon>
        <taxon>Proteaceae</taxon>
        <taxon>Protea</taxon>
    </lineage>
</organism>
<comment type="caution">
    <text evidence="1">The sequence shown here is derived from an EMBL/GenBank/DDBJ whole genome shotgun (WGS) entry which is preliminary data.</text>
</comment>
<dbReference type="Proteomes" id="UP001141806">
    <property type="component" value="Unassembled WGS sequence"/>
</dbReference>
<reference evidence="1" key="1">
    <citation type="journal article" date="2023" name="Plant J.">
        <title>The genome of the king protea, Protea cynaroides.</title>
        <authorList>
            <person name="Chang J."/>
            <person name="Duong T.A."/>
            <person name="Schoeman C."/>
            <person name="Ma X."/>
            <person name="Roodt D."/>
            <person name="Barker N."/>
            <person name="Li Z."/>
            <person name="Van de Peer Y."/>
            <person name="Mizrachi E."/>
        </authorList>
    </citation>
    <scope>NUCLEOTIDE SEQUENCE</scope>
    <source>
        <tissue evidence="1">Young leaves</tissue>
    </source>
</reference>
<dbReference type="EMBL" id="JAMYWD010000007">
    <property type="protein sequence ID" value="KAJ4965717.1"/>
    <property type="molecule type" value="Genomic_DNA"/>
</dbReference>
<gene>
    <name evidence="1" type="ORF">NE237_017566</name>
</gene>
<protein>
    <submittedName>
        <fullName evidence="1">Uncharacterized protein</fullName>
    </submittedName>
</protein>
<evidence type="ECO:0000313" key="2">
    <source>
        <dbReference type="Proteomes" id="UP001141806"/>
    </source>
</evidence>
<proteinExistence type="predicted"/>
<evidence type="ECO:0000313" key="1">
    <source>
        <dbReference type="EMBL" id="KAJ4965717.1"/>
    </source>
</evidence>
<dbReference type="AlphaFoldDB" id="A0A9Q0K8A2"/>
<name>A0A9Q0K8A2_9MAGN</name>
<accession>A0A9Q0K8A2</accession>
<sequence length="208" mass="23040">MPCLIVTKEVPEKACRVLVIFHLSEIPGKTPSQSPENLNLKPGRLILPANEAILKHFASSGRKDGLNYIDFKLVRRIGSGDIRKVYFCSLRSEGSCFYAMKRNACTQEQVGSEDEECRIPKLVVAGEWSCDSNRRSFVLGASRPGRTESAAGAEMETGSESHGFLKCNSLLHLYGRSIELVTSKCCVYCSYWDYGGTKISMGLMAYGY</sequence>